<protein>
    <submittedName>
        <fullName evidence="1">Uncharacterized protein</fullName>
    </submittedName>
</protein>
<evidence type="ECO:0000313" key="1">
    <source>
        <dbReference type="EMBL" id="GBL97730.1"/>
    </source>
</evidence>
<proteinExistence type="predicted"/>
<dbReference type="EMBL" id="BGPR01000132">
    <property type="protein sequence ID" value="GBL97730.1"/>
    <property type="molecule type" value="Genomic_DNA"/>
</dbReference>
<keyword evidence="2" id="KW-1185">Reference proteome</keyword>
<name>A0A4Y2BZU0_ARAVE</name>
<reference evidence="1 2" key="1">
    <citation type="journal article" date="2019" name="Sci. Rep.">
        <title>Orb-weaving spider Araneus ventricosus genome elucidates the spidroin gene catalogue.</title>
        <authorList>
            <person name="Kono N."/>
            <person name="Nakamura H."/>
            <person name="Ohtoshi R."/>
            <person name="Moran D.A.P."/>
            <person name="Shinohara A."/>
            <person name="Yoshida Y."/>
            <person name="Fujiwara M."/>
            <person name="Mori M."/>
            <person name="Tomita M."/>
            <person name="Arakawa K."/>
        </authorList>
    </citation>
    <scope>NUCLEOTIDE SEQUENCE [LARGE SCALE GENOMIC DNA]</scope>
</reference>
<dbReference type="PROSITE" id="PS51257">
    <property type="entry name" value="PROKAR_LIPOPROTEIN"/>
    <property type="match status" value="1"/>
</dbReference>
<gene>
    <name evidence="1" type="ORF">AVEN_248671_1</name>
</gene>
<comment type="caution">
    <text evidence="1">The sequence shown here is derived from an EMBL/GenBank/DDBJ whole genome shotgun (WGS) entry which is preliminary data.</text>
</comment>
<dbReference type="AlphaFoldDB" id="A0A4Y2BZU0"/>
<accession>A0A4Y2BZU0</accession>
<organism evidence="1 2">
    <name type="scientific">Araneus ventricosus</name>
    <name type="common">Orbweaver spider</name>
    <name type="synonym">Epeira ventricosa</name>
    <dbReference type="NCBI Taxonomy" id="182803"/>
    <lineage>
        <taxon>Eukaryota</taxon>
        <taxon>Metazoa</taxon>
        <taxon>Ecdysozoa</taxon>
        <taxon>Arthropoda</taxon>
        <taxon>Chelicerata</taxon>
        <taxon>Arachnida</taxon>
        <taxon>Araneae</taxon>
        <taxon>Araneomorphae</taxon>
        <taxon>Entelegynae</taxon>
        <taxon>Araneoidea</taxon>
        <taxon>Araneidae</taxon>
        <taxon>Araneus</taxon>
    </lineage>
</organism>
<sequence length="180" mass="20244">MPGRQTCGYHHPASLACSSASSLFSSQPSFLFLSFPEKTEDGSGGVESRWRISPVAAATAALSSHILLTNSTPNRNNIHHSLQDIFLPSRKDDYIQNDDYHLRHFHYCRNKDQIRTSQITASITRLSTIPIQNPLSKPLRRPATPYSCIHQCKGKVCDAYPKTKFIMFKLKPDTISAKLR</sequence>
<dbReference type="Proteomes" id="UP000499080">
    <property type="component" value="Unassembled WGS sequence"/>
</dbReference>
<evidence type="ECO:0000313" key="2">
    <source>
        <dbReference type="Proteomes" id="UP000499080"/>
    </source>
</evidence>